<evidence type="ECO:0000256" key="2">
    <source>
        <dbReference type="ARBA" id="ARBA00022692"/>
    </source>
</evidence>
<feature type="transmembrane region" description="Helical" evidence="5">
    <location>
        <begin position="134"/>
        <end position="153"/>
    </location>
</feature>
<evidence type="ECO:0000313" key="6">
    <source>
        <dbReference type="EMBL" id="EPE25444.1"/>
    </source>
</evidence>
<dbReference type="HOGENOM" id="CLU_033465_6_1_1"/>
<dbReference type="OrthoDB" id="4521223at2759"/>
<dbReference type="GO" id="GO:0000324">
    <property type="term" value="C:fungal-type vacuole"/>
    <property type="evidence" value="ECO:0007669"/>
    <property type="project" value="TreeGrafter"/>
</dbReference>
<evidence type="ECO:0000256" key="5">
    <source>
        <dbReference type="SAM" id="Phobius"/>
    </source>
</evidence>
<sequence>MVLRVDRTMVYQECLSVSLACPVEQTIYGYYPSLGLNAFFVAIFALLALIQTGLGIYYKTYFFGSLVVAGCIAEVIGYGGRIMLNDNPYSGLGFNIQISCLIFAPSFTAAAIYVVFKSVVRTFGVAKSRIPPNWYLIIFMVCDVIALTLQGTGGGLAGSANDDQKQLDAGTDVMLAGIIFQVITMLVFIVLVIDYATRTIRSWDQVSEEAQLLSRLLLTRLFLCAMIIAILTVFTRCIYRIAEMAGGWANPIMRDEIGFTIMEGIMIVIAVLAMTICHPGYCFPAVGGRQLSKNGHQNNQPIERVEQTYEVDHMSKERKTSAH</sequence>
<reference evidence="6 7" key="1">
    <citation type="journal article" date="2013" name="BMC Genomics">
        <title>Genomics-driven discovery of the pneumocandin biosynthetic gene cluster in the fungus Glarea lozoyensis.</title>
        <authorList>
            <person name="Chen L."/>
            <person name="Yue Q."/>
            <person name="Zhang X."/>
            <person name="Xiang M."/>
            <person name="Wang C."/>
            <person name="Li S."/>
            <person name="Che Y."/>
            <person name="Ortiz-Lopez F.J."/>
            <person name="Bills G.F."/>
            <person name="Liu X."/>
            <person name="An Z."/>
        </authorList>
    </citation>
    <scope>NUCLEOTIDE SEQUENCE [LARGE SCALE GENOMIC DNA]</scope>
    <source>
        <strain evidence="7">ATCC 20868 / MF5171</strain>
    </source>
</reference>
<keyword evidence="3 5" id="KW-1133">Transmembrane helix</keyword>
<evidence type="ECO:0000256" key="1">
    <source>
        <dbReference type="ARBA" id="ARBA00004141"/>
    </source>
</evidence>
<feature type="transmembrane region" description="Helical" evidence="5">
    <location>
        <begin position="92"/>
        <end position="114"/>
    </location>
</feature>
<evidence type="ECO:0008006" key="8">
    <source>
        <dbReference type="Google" id="ProtNLM"/>
    </source>
</evidence>
<feature type="transmembrane region" description="Helical" evidence="5">
    <location>
        <begin position="261"/>
        <end position="283"/>
    </location>
</feature>
<dbReference type="RefSeq" id="XP_008086763.1">
    <property type="nucleotide sequence ID" value="XM_008088572.1"/>
</dbReference>
<evidence type="ECO:0000256" key="4">
    <source>
        <dbReference type="ARBA" id="ARBA00023136"/>
    </source>
</evidence>
<feature type="transmembrane region" description="Helical" evidence="5">
    <location>
        <begin position="173"/>
        <end position="196"/>
    </location>
</feature>
<evidence type="ECO:0000256" key="3">
    <source>
        <dbReference type="ARBA" id="ARBA00022989"/>
    </source>
</evidence>
<dbReference type="EMBL" id="KE145371">
    <property type="protein sequence ID" value="EPE25444.1"/>
    <property type="molecule type" value="Genomic_DNA"/>
</dbReference>
<keyword evidence="2 5" id="KW-0812">Transmembrane</keyword>
<comment type="subcellular location">
    <subcellularLocation>
        <location evidence="1">Membrane</location>
        <topology evidence="1">Multi-pass membrane protein</topology>
    </subcellularLocation>
</comment>
<dbReference type="PANTHER" id="PTHR31465">
    <property type="entry name" value="PROTEIN RTA1-RELATED"/>
    <property type="match status" value="1"/>
</dbReference>
<dbReference type="eggNOG" id="ENOG502QU4U">
    <property type="taxonomic scope" value="Eukaryota"/>
</dbReference>
<proteinExistence type="predicted"/>
<dbReference type="PANTHER" id="PTHR31465:SF8">
    <property type="entry name" value="DOMAIN PROTEIN, PUTATIVE (AFU_ORTHOLOGUE AFUA_6G14140)-RELATED"/>
    <property type="match status" value="1"/>
</dbReference>
<dbReference type="InterPro" id="IPR007568">
    <property type="entry name" value="RTA1"/>
</dbReference>
<dbReference type="Pfam" id="PF04479">
    <property type="entry name" value="RTA1"/>
    <property type="match status" value="1"/>
</dbReference>
<dbReference type="AlphaFoldDB" id="S3CJN6"/>
<feature type="transmembrane region" description="Helical" evidence="5">
    <location>
        <begin position="217"/>
        <end position="241"/>
    </location>
</feature>
<accession>S3CJN6</accession>
<dbReference type="GO" id="GO:0005886">
    <property type="term" value="C:plasma membrane"/>
    <property type="evidence" value="ECO:0007669"/>
    <property type="project" value="TreeGrafter"/>
</dbReference>
<protein>
    <recommendedName>
        <fullName evidence="8">Sphingoid long-chain base transporter RSB1</fullName>
    </recommendedName>
</protein>
<name>S3CJN6_GLAL2</name>
<evidence type="ECO:0000313" key="7">
    <source>
        <dbReference type="Proteomes" id="UP000016922"/>
    </source>
</evidence>
<dbReference type="GeneID" id="19460414"/>
<dbReference type="OMA" id="WIFIGVD"/>
<gene>
    <name evidence="6" type="ORF">GLAREA_01356</name>
</gene>
<keyword evidence="7" id="KW-1185">Reference proteome</keyword>
<feature type="transmembrane region" description="Helical" evidence="5">
    <location>
        <begin position="61"/>
        <end position="80"/>
    </location>
</feature>
<feature type="transmembrane region" description="Helical" evidence="5">
    <location>
        <begin position="28"/>
        <end position="49"/>
    </location>
</feature>
<organism evidence="6 7">
    <name type="scientific">Glarea lozoyensis (strain ATCC 20868 / MF5171)</name>
    <dbReference type="NCBI Taxonomy" id="1116229"/>
    <lineage>
        <taxon>Eukaryota</taxon>
        <taxon>Fungi</taxon>
        <taxon>Dikarya</taxon>
        <taxon>Ascomycota</taxon>
        <taxon>Pezizomycotina</taxon>
        <taxon>Leotiomycetes</taxon>
        <taxon>Helotiales</taxon>
        <taxon>Helotiaceae</taxon>
        <taxon>Glarea</taxon>
    </lineage>
</organism>
<dbReference type="KEGG" id="glz:GLAREA_01356"/>
<dbReference type="Proteomes" id="UP000016922">
    <property type="component" value="Unassembled WGS sequence"/>
</dbReference>
<keyword evidence="4 5" id="KW-0472">Membrane</keyword>